<keyword evidence="2" id="KW-0732">Signal</keyword>
<evidence type="ECO:0000313" key="5">
    <source>
        <dbReference type="Proteomes" id="UP000316609"/>
    </source>
</evidence>
<evidence type="ECO:0000256" key="1">
    <source>
        <dbReference type="SAM" id="MobiDB-lite"/>
    </source>
</evidence>
<evidence type="ECO:0000313" key="4">
    <source>
        <dbReference type="EMBL" id="TMQ68512.1"/>
    </source>
</evidence>
<dbReference type="EMBL" id="VBOY01000007">
    <property type="protein sequence ID" value="TMQ68512.1"/>
    <property type="molecule type" value="Genomic_DNA"/>
</dbReference>
<feature type="compositionally biased region" description="Low complexity" evidence="1">
    <location>
        <begin position="26"/>
        <end position="38"/>
    </location>
</feature>
<name>A0A538TXZ7_UNCEI</name>
<protein>
    <submittedName>
        <fullName evidence="4">Redoxin domain-containing protein</fullName>
    </submittedName>
</protein>
<dbReference type="SUPFAM" id="SSF52833">
    <property type="entry name" value="Thioredoxin-like"/>
    <property type="match status" value="1"/>
</dbReference>
<dbReference type="InterPro" id="IPR000866">
    <property type="entry name" value="AhpC/TSA"/>
</dbReference>
<feature type="chain" id="PRO_5021873122" evidence="2">
    <location>
        <begin position="20"/>
        <end position="200"/>
    </location>
</feature>
<feature type="signal peptide" evidence="2">
    <location>
        <begin position="1"/>
        <end position="19"/>
    </location>
</feature>
<reference evidence="4 5" key="1">
    <citation type="journal article" date="2019" name="Nat. Microbiol.">
        <title>Mediterranean grassland soil C-N compound turnover is dependent on rainfall and depth, and is mediated by genomically divergent microorganisms.</title>
        <authorList>
            <person name="Diamond S."/>
            <person name="Andeer P.F."/>
            <person name="Li Z."/>
            <person name="Crits-Christoph A."/>
            <person name="Burstein D."/>
            <person name="Anantharaman K."/>
            <person name="Lane K.R."/>
            <person name="Thomas B.C."/>
            <person name="Pan C."/>
            <person name="Northen T.R."/>
            <person name="Banfield J.F."/>
        </authorList>
    </citation>
    <scope>NUCLEOTIDE SEQUENCE [LARGE SCALE GENOMIC DNA]</scope>
    <source>
        <strain evidence="4">WS_8</strain>
    </source>
</reference>
<gene>
    <name evidence="4" type="ORF">E6K78_00755</name>
</gene>
<feature type="domain" description="Alkyl hydroperoxide reductase subunit C/ Thiol specific antioxidant" evidence="3">
    <location>
        <begin position="52"/>
        <end position="168"/>
    </location>
</feature>
<comment type="caution">
    <text evidence="4">The sequence shown here is derived from an EMBL/GenBank/DDBJ whole genome shotgun (WGS) entry which is preliminary data.</text>
</comment>
<dbReference type="AlphaFoldDB" id="A0A538TXZ7"/>
<evidence type="ECO:0000259" key="3">
    <source>
        <dbReference type="Pfam" id="PF00578"/>
    </source>
</evidence>
<dbReference type="Gene3D" id="3.40.30.10">
    <property type="entry name" value="Glutaredoxin"/>
    <property type="match status" value="1"/>
</dbReference>
<dbReference type="GO" id="GO:0016209">
    <property type="term" value="F:antioxidant activity"/>
    <property type="evidence" value="ECO:0007669"/>
    <property type="project" value="InterPro"/>
</dbReference>
<dbReference type="Pfam" id="PF00578">
    <property type="entry name" value="AhpC-TSA"/>
    <property type="match status" value="1"/>
</dbReference>
<dbReference type="GO" id="GO:0016491">
    <property type="term" value="F:oxidoreductase activity"/>
    <property type="evidence" value="ECO:0007669"/>
    <property type="project" value="InterPro"/>
</dbReference>
<dbReference type="Proteomes" id="UP000316609">
    <property type="component" value="Unassembled WGS sequence"/>
</dbReference>
<feature type="region of interest" description="Disordered" evidence="1">
    <location>
        <begin position="25"/>
        <end position="45"/>
    </location>
</feature>
<sequence length="200" mass="21382">MLLPVVLMLAHTMLSVGFGADGATLRPASRPQAPSSPQGLGPEPPLAVVSAGEPAPNFSYQGTDGHWRGLRDLTDKGAVLLAFAPREHNLIRLQREREALLDLGVIPVALVELRPGSARSLVRRLGLTYTVLSDPRCVIASQFNVVDPITQSAVPSWFIVDRRGRVRALRRGSLPVSGYPTVAARALGLPLPGATLPSHR</sequence>
<evidence type="ECO:0000256" key="2">
    <source>
        <dbReference type="SAM" id="SignalP"/>
    </source>
</evidence>
<organism evidence="4 5">
    <name type="scientific">Eiseniibacteriota bacterium</name>
    <dbReference type="NCBI Taxonomy" id="2212470"/>
    <lineage>
        <taxon>Bacteria</taxon>
        <taxon>Candidatus Eiseniibacteriota</taxon>
    </lineage>
</organism>
<proteinExistence type="predicted"/>
<accession>A0A538TXZ7</accession>
<dbReference type="InterPro" id="IPR036249">
    <property type="entry name" value="Thioredoxin-like_sf"/>
</dbReference>